<accession>A0ABD5YZV4</accession>
<keyword evidence="2" id="KW-1185">Reference proteome</keyword>
<protein>
    <submittedName>
        <fullName evidence="1">Uncharacterized protein</fullName>
    </submittedName>
</protein>
<dbReference type="RefSeq" id="WP_382267893.1">
    <property type="nucleotide sequence ID" value="NZ_JBHTAR010000004.1"/>
</dbReference>
<proteinExistence type="predicted"/>
<dbReference type="AlphaFoldDB" id="A0ABD5YZV4"/>
<gene>
    <name evidence="1" type="ORF">ACFQJ9_03105</name>
</gene>
<organism evidence="1 2">
    <name type="scientific">Halospeciosus flavus</name>
    <dbReference type="NCBI Taxonomy" id="3032283"/>
    <lineage>
        <taxon>Archaea</taxon>
        <taxon>Methanobacteriati</taxon>
        <taxon>Methanobacteriota</taxon>
        <taxon>Stenosarchaea group</taxon>
        <taxon>Halobacteria</taxon>
        <taxon>Halobacteriales</taxon>
        <taxon>Halobacteriaceae</taxon>
        <taxon>Halospeciosus</taxon>
    </lineage>
</organism>
<sequence>MTETDIALPAEWTKKREEAQHSTAVVEYQHEMADDTTFVVSVMPKTDNEGFKLRLSTINRTSTHIRHDYPVDEYDTVDDAVAGAQSFIEMFSQQLQERSISAAEPEIEAIRETIETFRGERVFPSIGRLLRRFR</sequence>
<evidence type="ECO:0000313" key="1">
    <source>
        <dbReference type="EMBL" id="MFC7198451.1"/>
    </source>
</evidence>
<reference evidence="1 2" key="1">
    <citation type="journal article" date="2019" name="Int. J. Syst. Evol. Microbiol.">
        <title>The Global Catalogue of Microorganisms (GCM) 10K type strain sequencing project: providing services to taxonomists for standard genome sequencing and annotation.</title>
        <authorList>
            <consortium name="The Broad Institute Genomics Platform"/>
            <consortium name="The Broad Institute Genome Sequencing Center for Infectious Disease"/>
            <person name="Wu L."/>
            <person name="Ma J."/>
        </authorList>
    </citation>
    <scope>NUCLEOTIDE SEQUENCE [LARGE SCALE GENOMIC DNA]</scope>
    <source>
        <strain evidence="1 2">XZGYJ-43</strain>
    </source>
</reference>
<name>A0ABD5YZV4_9EURY</name>
<dbReference type="Proteomes" id="UP001596447">
    <property type="component" value="Unassembled WGS sequence"/>
</dbReference>
<comment type="caution">
    <text evidence="1">The sequence shown here is derived from an EMBL/GenBank/DDBJ whole genome shotgun (WGS) entry which is preliminary data.</text>
</comment>
<dbReference type="EMBL" id="JBHTAR010000004">
    <property type="protein sequence ID" value="MFC7198451.1"/>
    <property type="molecule type" value="Genomic_DNA"/>
</dbReference>
<evidence type="ECO:0000313" key="2">
    <source>
        <dbReference type="Proteomes" id="UP001596447"/>
    </source>
</evidence>